<feature type="domain" description="NADH-quinone oxidoreductase subunit D" evidence="3">
    <location>
        <begin position="457"/>
        <end position="550"/>
    </location>
</feature>
<feature type="compositionally biased region" description="Basic and acidic residues" evidence="2">
    <location>
        <begin position="170"/>
        <end position="208"/>
    </location>
</feature>
<dbReference type="InterPro" id="IPR052197">
    <property type="entry name" value="ComplexI_49kDa-like"/>
</dbReference>
<dbReference type="GO" id="GO:0046872">
    <property type="term" value="F:metal ion binding"/>
    <property type="evidence" value="ECO:0007669"/>
    <property type="project" value="InterPro"/>
</dbReference>
<evidence type="ECO:0000259" key="4">
    <source>
        <dbReference type="Pfam" id="PF19335"/>
    </source>
</evidence>
<evidence type="ECO:0000259" key="3">
    <source>
        <dbReference type="Pfam" id="PF00346"/>
    </source>
</evidence>
<gene>
    <name evidence="5" type="ORF">LCGC14_1236840</name>
</gene>
<dbReference type="GO" id="GO:0016651">
    <property type="term" value="F:oxidoreductase activity, acting on NAD(P)H"/>
    <property type="evidence" value="ECO:0007669"/>
    <property type="project" value="InterPro"/>
</dbReference>
<dbReference type="PANTHER" id="PTHR43485:SF1">
    <property type="entry name" value="FORMATE HYDROGENLYASE SUBUNIT 5-RELATED"/>
    <property type="match status" value="1"/>
</dbReference>
<dbReference type="InterPro" id="IPR001135">
    <property type="entry name" value="NADH_Q_OxRdtase_suD"/>
</dbReference>
<dbReference type="EMBL" id="LAZR01006649">
    <property type="protein sequence ID" value="KKM90615.1"/>
    <property type="molecule type" value="Genomic_DNA"/>
</dbReference>
<keyword evidence="1" id="KW-0560">Oxidoreductase</keyword>
<evidence type="ECO:0000313" key="5">
    <source>
        <dbReference type="EMBL" id="KKM90615.1"/>
    </source>
</evidence>
<evidence type="ECO:0000256" key="2">
    <source>
        <dbReference type="SAM" id="MobiDB-lite"/>
    </source>
</evidence>
<dbReference type="GO" id="GO:0048038">
    <property type="term" value="F:quinone binding"/>
    <property type="evidence" value="ECO:0007669"/>
    <property type="project" value="InterPro"/>
</dbReference>
<dbReference type="SUPFAM" id="SSF56762">
    <property type="entry name" value="HydB/Nqo4-like"/>
    <property type="match status" value="1"/>
</dbReference>
<feature type="domain" description="Heavy metal binding" evidence="4">
    <location>
        <begin position="212"/>
        <end position="237"/>
    </location>
</feature>
<feature type="region of interest" description="Disordered" evidence="2">
    <location>
        <begin position="165"/>
        <end position="208"/>
    </location>
</feature>
<sequence length="634" mass="68064">MIVGARQGKLSGLRQLVAKAMARDLTGFLVPGIDIAHARGLDVEAAGVRLVASPRHASVLLVVGDISPALRNAAAVIYAQMARPRALLVLGTDDLSPLPSADVTAELSQPGLIDGIAQLRIAFAEGAFRPEVTDFDAPMLHVRVEYTCPMHPEVVQDEPGSCPKCGMTLEPREASANDVDSHPHETHDHGSHSHQHEANDHQSMDHAASEEYTCPMHPEVVQSEPGSCPKCGMTLEPRKAKASKAHDHASTDQSDMNHGDMDHGDMDHGDMDHSGMDHSGMDHGDMDHGDMDHGDDAFMSMIDVTKDLPRSSDGLPMDWIDVPFGPFFPGLPSGLLLTLTLDGDTVAGSNAGTLTDNVTLPHRSALEPLSFVARLSNMEPLAPLAYHFLASQAMENAAGIDITTTAAHGRIGALERERITSHLGWLALFGQQMGFDWLLRRAATMQLKFRYANDQQIMALKPDLASLIKRLRRTPLLKSRNAGIGRLAQDNALRGPVARAVGIDNDARSTNPVYTALGFKAISRDSGDSMARLQVRLDELSQSLALIDAAGTIELPEPTAIGSATGAGEAFVETPRGAAHLYLTLEKGLVVTAQLETPSTHHLTLIDTLTKQQSLGDALLAVGSLDLSPWEIRQ</sequence>
<dbReference type="Gene3D" id="1.10.645.10">
    <property type="entry name" value="Cytochrome-c3 Hydrogenase, chain B"/>
    <property type="match status" value="2"/>
</dbReference>
<comment type="caution">
    <text evidence="5">The sequence shown here is derived from an EMBL/GenBank/DDBJ whole genome shotgun (WGS) entry which is preliminary data.</text>
</comment>
<evidence type="ECO:0000256" key="1">
    <source>
        <dbReference type="ARBA" id="ARBA00023002"/>
    </source>
</evidence>
<organism evidence="5">
    <name type="scientific">marine sediment metagenome</name>
    <dbReference type="NCBI Taxonomy" id="412755"/>
    <lineage>
        <taxon>unclassified sequences</taxon>
        <taxon>metagenomes</taxon>
        <taxon>ecological metagenomes</taxon>
    </lineage>
</organism>
<dbReference type="AlphaFoldDB" id="A0A0F9NP55"/>
<dbReference type="InterPro" id="IPR045800">
    <property type="entry name" value="HMBD"/>
</dbReference>
<dbReference type="Pfam" id="PF19335">
    <property type="entry name" value="HMBD"/>
    <property type="match status" value="2"/>
</dbReference>
<dbReference type="GO" id="GO:0051287">
    <property type="term" value="F:NAD binding"/>
    <property type="evidence" value="ECO:0007669"/>
    <property type="project" value="InterPro"/>
</dbReference>
<feature type="region of interest" description="Disordered" evidence="2">
    <location>
        <begin position="239"/>
        <end position="269"/>
    </location>
</feature>
<dbReference type="Gene3D" id="3.40.50.12280">
    <property type="match status" value="1"/>
</dbReference>
<dbReference type="InterPro" id="IPR029014">
    <property type="entry name" value="NiFe-Hase_large"/>
</dbReference>
<dbReference type="SUPFAM" id="SSF56770">
    <property type="entry name" value="HydA/Nqo6-like"/>
    <property type="match status" value="1"/>
</dbReference>
<proteinExistence type="predicted"/>
<dbReference type="Pfam" id="PF00346">
    <property type="entry name" value="Complex1_49kDa"/>
    <property type="match status" value="1"/>
</dbReference>
<dbReference type="PANTHER" id="PTHR43485">
    <property type="entry name" value="HYDROGENASE-4 COMPONENT G"/>
    <property type="match status" value="1"/>
</dbReference>
<protein>
    <submittedName>
        <fullName evidence="5">Uncharacterized protein</fullName>
    </submittedName>
</protein>
<reference evidence="5" key="1">
    <citation type="journal article" date="2015" name="Nature">
        <title>Complex archaea that bridge the gap between prokaryotes and eukaryotes.</title>
        <authorList>
            <person name="Spang A."/>
            <person name="Saw J.H."/>
            <person name="Jorgensen S.L."/>
            <person name="Zaremba-Niedzwiedzka K."/>
            <person name="Martijn J."/>
            <person name="Lind A.E."/>
            <person name="van Eijk R."/>
            <person name="Schleper C."/>
            <person name="Guy L."/>
            <person name="Ettema T.J."/>
        </authorList>
    </citation>
    <scope>NUCLEOTIDE SEQUENCE</scope>
</reference>
<name>A0A0F9NP55_9ZZZZ</name>
<feature type="domain" description="Heavy metal binding" evidence="4">
    <location>
        <begin position="146"/>
        <end position="171"/>
    </location>
</feature>
<accession>A0A0F9NP55</accession>